<dbReference type="InterPro" id="IPR001507">
    <property type="entry name" value="ZP_dom"/>
</dbReference>
<feature type="domain" description="EGF-like" evidence="9">
    <location>
        <begin position="593"/>
        <end position="631"/>
    </location>
</feature>
<dbReference type="PROSITE" id="PS00010">
    <property type="entry name" value="ASX_HYDROXYL"/>
    <property type="match status" value="2"/>
</dbReference>
<dbReference type="Gene3D" id="2.10.25.10">
    <property type="entry name" value="Laminin"/>
    <property type="match status" value="2"/>
</dbReference>
<evidence type="ECO:0000259" key="10">
    <source>
        <dbReference type="PROSITE" id="PS51034"/>
    </source>
</evidence>
<feature type="domain" description="EGF-like" evidence="9">
    <location>
        <begin position="261"/>
        <end position="300"/>
    </location>
</feature>
<keyword evidence="13" id="KW-1185">Reference proteome</keyword>
<dbReference type="SMART" id="SM00181">
    <property type="entry name" value="EGF"/>
    <property type="match status" value="2"/>
</dbReference>
<feature type="signal peptide" evidence="7">
    <location>
        <begin position="1"/>
        <end position="19"/>
    </location>
</feature>
<evidence type="ECO:0000256" key="7">
    <source>
        <dbReference type="SAM" id="SignalP"/>
    </source>
</evidence>
<feature type="domain" description="SEA" evidence="8">
    <location>
        <begin position="482"/>
        <end position="596"/>
    </location>
</feature>
<dbReference type="PANTHER" id="PTHR14002">
    <property type="entry name" value="ENDOGLIN/TGF-BETA RECEPTOR TYPE III"/>
    <property type="match status" value="1"/>
</dbReference>
<dbReference type="InterPro" id="IPR011489">
    <property type="entry name" value="EMI_domain"/>
</dbReference>
<evidence type="ECO:0000256" key="2">
    <source>
        <dbReference type="ARBA" id="ARBA00022729"/>
    </source>
</evidence>
<accession>A0AAV9S1Q7</accession>
<dbReference type="GO" id="GO:0005576">
    <property type="term" value="C:extracellular region"/>
    <property type="evidence" value="ECO:0007669"/>
    <property type="project" value="InterPro"/>
</dbReference>
<evidence type="ECO:0000256" key="1">
    <source>
        <dbReference type="ARBA" id="ARBA00022536"/>
    </source>
</evidence>
<dbReference type="SUPFAM" id="SSF57196">
    <property type="entry name" value="EGF/Laminin"/>
    <property type="match status" value="2"/>
</dbReference>
<keyword evidence="2 7" id="KW-0732">Signal</keyword>
<dbReference type="Pfam" id="PF00095">
    <property type="entry name" value="WAP"/>
    <property type="match status" value="1"/>
</dbReference>
<dbReference type="PROSITE" id="PS50024">
    <property type="entry name" value="SEA"/>
    <property type="match status" value="1"/>
</dbReference>
<dbReference type="CDD" id="cd00063">
    <property type="entry name" value="FN3"/>
    <property type="match status" value="1"/>
</dbReference>
<dbReference type="GO" id="GO:0030855">
    <property type="term" value="P:epithelial cell differentiation"/>
    <property type="evidence" value="ECO:0007669"/>
    <property type="project" value="UniProtKB-ARBA"/>
</dbReference>
<keyword evidence="6" id="KW-0472">Membrane</keyword>
<dbReference type="SUPFAM" id="SSF49265">
    <property type="entry name" value="Fibronectin type III"/>
    <property type="match status" value="1"/>
</dbReference>
<dbReference type="Gene3D" id="2.60.40.10">
    <property type="entry name" value="Immunoglobulins"/>
    <property type="match status" value="1"/>
</dbReference>
<dbReference type="PROSITE" id="PS01187">
    <property type="entry name" value="EGF_CA"/>
    <property type="match status" value="2"/>
</dbReference>
<evidence type="ECO:0008006" key="14">
    <source>
        <dbReference type="Google" id="ProtNLM"/>
    </source>
</evidence>
<dbReference type="SUPFAM" id="SSF82671">
    <property type="entry name" value="SEA domain"/>
    <property type="match status" value="1"/>
</dbReference>
<dbReference type="InterPro" id="IPR000152">
    <property type="entry name" value="EGF-type_Asp/Asn_hydroxyl_site"/>
</dbReference>
<proteinExistence type="predicted"/>
<dbReference type="PANTHER" id="PTHR14002:SF22">
    <property type="entry name" value="UROMODULIN-LIKE 1"/>
    <property type="match status" value="1"/>
</dbReference>
<evidence type="ECO:0000256" key="6">
    <source>
        <dbReference type="SAM" id="Phobius"/>
    </source>
</evidence>
<keyword evidence="3" id="KW-0677">Repeat</keyword>
<dbReference type="InterPro" id="IPR036645">
    <property type="entry name" value="Elafin-like_sf"/>
</dbReference>
<dbReference type="GO" id="GO:0071944">
    <property type="term" value="C:cell periphery"/>
    <property type="evidence" value="ECO:0007669"/>
    <property type="project" value="UniProtKB-ARBA"/>
</dbReference>
<dbReference type="PROSITE" id="PS51034">
    <property type="entry name" value="ZP_2"/>
    <property type="match status" value="1"/>
</dbReference>
<dbReference type="InterPro" id="IPR013783">
    <property type="entry name" value="Ig-like_fold"/>
</dbReference>
<keyword evidence="4" id="KW-1015">Disulfide bond</keyword>
<dbReference type="InterPro" id="IPR055355">
    <property type="entry name" value="ZP-C"/>
</dbReference>
<dbReference type="AlphaFoldDB" id="A0AAV9S1Q7"/>
<sequence>MRWILLIWASKALLGLCSGLDEGNSLSSSGYHLCLRNESRIVSFLVVHSVPYTVTKTCGGWLLWTTCTVTLYKMMHQIEYKTVKEHVTRCCDGYEQVGRYCSLSVNRSDEFTAKPGSCPTADGLSSSSVDCELDLDCPGWQKCCQRWGQFLCTDPTRPKQDLRFQGNLWNATVTVKMDYQQLLSKENGLLNLTRLLQAMITGALECEVSIFYLNSWPVHPYRISTNLLILSNFSLSLYNVASKLHLLLKQIPEVSSVTVQDVDECVHPALHQCSLQADCNNTLGSYQCVCQQEYLDGNPNNPGVNCTGDTGFRTTTKPPLVNTTFSWTFNSTQDPSGHGTMGSFISFETDVTADLTNTNSVTYNSPHASLGTRSAPVTSMSSAAASPLPATTNQCLPPSISGLWSANVTGTSMSVHWSTQVQSVQTFQVTLSKTSEASELWETNMTMIELRGLQPGVLYNVTVTPCACGRQGSAVHMMFKTDAQSLDATTRLTNIEFNEDLRNSSSLAFKNLTKTFIQEIYQSLAPELKAMVESGQVRIEIQSFSLGSVVVNFSIIFNQSPGQAMGNLSSALLHSLMNSSKFIVDVNNTSINDFDECTLGENDCSQRATCINTWASYTCICLDGFIDNNPERSGRNCQANEVDTTSTPGVSTISSTTTVPTFAQATNTSNPVLNETTYTASVTLFNTMDPYRAEGGTVEVPRIRLEVPIMCTYMKSMLISTDLGYMGYDTIEDVITGLGSFQVTVQLMNGIEPLPHNYSLSPEQAVVVEISLNTTSKQMKVVLDKCWATPTQNPEDTYSYAFLENSCPLNIYTKVLMNGNFTTSRVSVQIFSFVNLNIIYLHCQVQICVQIGSNTCVPHCLQKSARTGNMIGRGFGSCGPILRLNEESLEEKFNTLHIVGLSCLGVGLSLFFIVGFICLFYCQRNRIGNYNFNVQPKQENFTYLVFNT</sequence>
<dbReference type="InterPro" id="IPR000082">
    <property type="entry name" value="SEA_dom"/>
</dbReference>
<dbReference type="InterPro" id="IPR049883">
    <property type="entry name" value="NOTCH1_EGF-like"/>
</dbReference>
<dbReference type="PROSITE" id="PS50026">
    <property type="entry name" value="EGF_3"/>
    <property type="match status" value="2"/>
</dbReference>
<feature type="chain" id="PRO_5043979014" description="Uromodulin-like 1" evidence="7">
    <location>
        <begin position="20"/>
        <end position="948"/>
    </location>
</feature>
<evidence type="ECO:0000259" key="9">
    <source>
        <dbReference type="PROSITE" id="PS50026"/>
    </source>
</evidence>
<evidence type="ECO:0000259" key="11">
    <source>
        <dbReference type="PROSITE" id="PS51041"/>
    </source>
</evidence>
<dbReference type="SMART" id="SM00241">
    <property type="entry name" value="ZP"/>
    <property type="match status" value="1"/>
</dbReference>
<evidence type="ECO:0000313" key="13">
    <source>
        <dbReference type="Proteomes" id="UP001311232"/>
    </source>
</evidence>
<dbReference type="Pfam" id="PF01390">
    <property type="entry name" value="SEA"/>
    <property type="match status" value="1"/>
</dbReference>
<dbReference type="InterPro" id="IPR008197">
    <property type="entry name" value="WAP_dom"/>
</dbReference>
<dbReference type="Gene3D" id="4.10.75.10">
    <property type="entry name" value="Elafin-like"/>
    <property type="match status" value="1"/>
</dbReference>
<dbReference type="InterPro" id="IPR036116">
    <property type="entry name" value="FN3_sf"/>
</dbReference>
<dbReference type="GO" id="GO:0005509">
    <property type="term" value="F:calcium ion binding"/>
    <property type="evidence" value="ECO:0007669"/>
    <property type="project" value="InterPro"/>
</dbReference>
<dbReference type="InterPro" id="IPR000742">
    <property type="entry name" value="EGF"/>
</dbReference>
<dbReference type="CDD" id="cd00054">
    <property type="entry name" value="EGF_CA"/>
    <property type="match status" value="2"/>
</dbReference>
<dbReference type="InterPro" id="IPR001881">
    <property type="entry name" value="EGF-like_Ca-bd_dom"/>
</dbReference>
<evidence type="ECO:0000256" key="3">
    <source>
        <dbReference type="ARBA" id="ARBA00022737"/>
    </source>
</evidence>
<dbReference type="InterPro" id="IPR003961">
    <property type="entry name" value="FN3_dom"/>
</dbReference>
<evidence type="ECO:0000256" key="5">
    <source>
        <dbReference type="PROSITE-ProRule" id="PRU00076"/>
    </source>
</evidence>
<dbReference type="FunFam" id="2.10.25.10:FF:000038">
    <property type="entry name" value="Fibrillin 2"/>
    <property type="match status" value="2"/>
</dbReference>
<reference evidence="12 13" key="1">
    <citation type="submission" date="2021-06" db="EMBL/GenBank/DDBJ databases">
        <authorList>
            <person name="Palmer J.M."/>
        </authorList>
    </citation>
    <scope>NUCLEOTIDE SEQUENCE [LARGE SCALE GENOMIC DNA]</scope>
    <source>
        <strain evidence="12 13">MEX-2019</strain>
        <tissue evidence="12">Muscle</tissue>
    </source>
</reference>
<feature type="domain" description="ZP" evidence="10">
    <location>
        <begin position="603"/>
        <end position="867"/>
    </location>
</feature>
<gene>
    <name evidence="12" type="ORF">CRENBAI_003955</name>
</gene>
<keyword evidence="6" id="KW-0812">Transmembrane</keyword>
<evidence type="ECO:0000313" key="12">
    <source>
        <dbReference type="EMBL" id="KAK5615246.1"/>
    </source>
</evidence>
<dbReference type="EMBL" id="JAHHUM010000987">
    <property type="protein sequence ID" value="KAK5615246.1"/>
    <property type="molecule type" value="Genomic_DNA"/>
</dbReference>
<dbReference type="Proteomes" id="UP001311232">
    <property type="component" value="Unassembled WGS sequence"/>
</dbReference>
<dbReference type="SMART" id="SM00179">
    <property type="entry name" value="EGF_CA"/>
    <property type="match status" value="2"/>
</dbReference>
<dbReference type="GO" id="GO:0030414">
    <property type="term" value="F:peptidase inhibitor activity"/>
    <property type="evidence" value="ECO:0007669"/>
    <property type="project" value="InterPro"/>
</dbReference>
<comment type="caution">
    <text evidence="5">Lacks conserved residue(s) required for the propagation of feature annotation.</text>
</comment>
<dbReference type="Pfam" id="PF00100">
    <property type="entry name" value="Zona_pellucida"/>
    <property type="match status" value="1"/>
</dbReference>
<dbReference type="InterPro" id="IPR036364">
    <property type="entry name" value="SEA_dom_sf"/>
</dbReference>
<dbReference type="PROSITE" id="PS51041">
    <property type="entry name" value="EMI"/>
    <property type="match status" value="1"/>
</dbReference>
<protein>
    <recommendedName>
        <fullName evidence="14">Uromodulin-like 1</fullName>
    </recommendedName>
</protein>
<dbReference type="SUPFAM" id="SSF57256">
    <property type="entry name" value="Elafin-like"/>
    <property type="match status" value="1"/>
</dbReference>
<feature type="transmembrane region" description="Helical" evidence="6">
    <location>
        <begin position="898"/>
        <end position="922"/>
    </location>
</feature>
<organism evidence="12 13">
    <name type="scientific">Crenichthys baileyi</name>
    <name type="common">White River springfish</name>
    <dbReference type="NCBI Taxonomy" id="28760"/>
    <lineage>
        <taxon>Eukaryota</taxon>
        <taxon>Metazoa</taxon>
        <taxon>Chordata</taxon>
        <taxon>Craniata</taxon>
        <taxon>Vertebrata</taxon>
        <taxon>Euteleostomi</taxon>
        <taxon>Actinopterygii</taxon>
        <taxon>Neopterygii</taxon>
        <taxon>Teleostei</taxon>
        <taxon>Neoteleostei</taxon>
        <taxon>Acanthomorphata</taxon>
        <taxon>Ovalentaria</taxon>
        <taxon>Atherinomorphae</taxon>
        <taxon>Cyprinodontiformes</taxon>
        <taxon>Goodeidae</taxon>
        <taxon>Crenichthys</taxon>
    </lineage>
</organism>
<keyword evidence="1 5" id="KW-0245">EGF-like domain</keyword>
<dbReference type="Pfam" id="PF00041">
    <property type="entry name" value="fn3"/>
    <property type="match status" value="1"/>
</dbReference>
<dbReference type="Gene3D" id="2.60.40.4100">
    <property type="entry name" value="Zona pellucida, ZP-C domain"/>
    <property type="match status" value="1"/>
</dbReference>
<name>A0AAV9S1Q7_9TELE</name>
<dbReference type="SMART" id="SM00060">
    <property type="entry name" value="FN3"/>
    <property type="match status" value="1"/>
</dbReference>
<dbReference type="Pfam" id="PF07645">
    <property type="entry name" value="EGF_CA"/>
    <property type="match status" value="2"/>
</dbReference>
<evidence type="ECO:0000256" key="4">
    <source>
        <dbReference type="ARBA" id="ARBA00023157"/>
    </source>
</evidence>
<feature type="domain" description="EMI" evidence="11">
    <location>
        <begin position="30"/>
        <end position="103"/>
    </location>
</feature>
<dbReference type="InterPro" id="IPR018097">
    <property type="entry name" value="EGF_Ca-bd_CS"/>
</dbReference>
<dbReference type="InterPro" id="IPR042235">
    <property type="entry name" value="ZP-C_dom"/>
</dbReference>
<comment type="caution">
    <text evidence="12">The sequence shown here is derived from an EMBL/GenBank/DDBJ whole genome shotgun (WGS) entry which is preliminary data.</text>
</comment>
<evidence type="ECO:0000259" key="8">
    <source>
        <dbReference type="PROSITE" id="PS50024"/>
    </source>
</evidence>
<keyword evidence="6" id="KW-1133">Transmembrane helix</keyword>
<dbReference type="SMART" id="SM00217">
    <property type="entry name" value="WAP"/>
    <property type="match status" value="1"/>
</dbReference>